<evidence type="ECO:0000256" key="1">
    <source>
        <dbReference type="SAM" id="MobiDB-lite"/>
    </source>
</evidence>
<keyword evidence="3" id="KW-1185">Reference proteome</keyword>
<accession>A0A4Q5LXR3</accession>
<organism evidence="2 3">
    <name type="scientific">Emticicia agri</name>
    <dbReference type="NCBI Taxonomy" id="2492393"/>
    <lineage>
        <taxon>Bacteria</taxon>
        <taxon>Pseudomonadati</taxon>
        <taxon>Bacteroidota</taxon>
        <taxon>Cytophagia</taxon>
        <taxon>Cytophagales</taxon>
        <taxon>Leadbetterellaceae</taxon>
        <taxon>Emticicia</taxon>
    </lineage>
</organism>
<feature type="region of interest" description="Disordered" evidence="1">
    <location>
        <begin position="81"/>
        <end position="101"/>
    </location>
</feature>
<dbReference type="RefSeq" id="WP_130022342.1">
    <property type="nucleotide sequence ID" value="NZ_SEWF01000024.1"/>
</dbReference>
<reference evidence="2 3" key="1">
    <citation type="submission" date="2019-02" db="EMBL/GenBank/DDBJ databases">
        <title>Bacterial novel species Emticicia sp. 17J42-9 isolated from soil.</title>
        <authorList>
            <person name="Jung H.-Y."/>
        </authorList>
    </citation>
    <scope>NUCLEOTIDE SEQUENCE [LARGE SCALE GENOMIC DNA]</scope>
    <source>
        <strain evidence="2 3">17J42-9</strain>
    </source>
</reference>
<evidence type="ECO:0000313" key="3">
    <source>
        <dbReference type="Proteomes" id="UP000293162"/>
    </source>
</evidence>
<proteinExistence type="predicted"/>
<gene>
    <name evidence="2" type="ORF">EWM59_16545</name>
</gene>
<feature type="compositionally biased region" description="Pro residues" evidence="1">
    <location>
        <begin position="91"/>
        <end position="101"/>
    </location>
</feature>
<protein>
    <submittedName>
        <fullName evidence="2">YtxH domain-containing protein</fullName>
    </submittedName>
</protein>
<dbReference type="OrthoDB" id="959380at2"/>
<name>A0A4Q5LXR3_9BACT</name>
<sequence length="101" mass="11033">MVNAKHLATFVLGAAAGVALHKYLQTEEGEKALADLKEKGTKFKGEAEEALDKAPEYFEKLKTEGAEALKQYFPGAEKFLQDLFGGNKPENPTPPPTEPQE</sequence>
<dbReference type="AlphaFoldDB" id="A0A4Q5LXR3"/>
<comment type="caution">
    <text evidence="2">The sequence shown here is derived from an EMBL/GenBank/DDBJ whole genome shotgun (WGS) entry which is preliminary data.</text>
</comment>
<dbReference type="Proteomes" id="UP000293162">
    <property type="component" value="Unassembled WGS sequence"/>
</dbReference>
<dbReference type="EMBL" id="SEWF01000024">
    <property type="protein sequence ID" value="RYU94568.1"/>
    <property type="molecule type" value="Genomic_DNA"/>
</dbReference>
<evidence type="ECO:0000313" key="2">
    <source>
        <dbReference type="EMBL" id="RYU94568.1"/>
    </source>
</evidence>